<dbReference type="PANTHER" id="PTHR30427:SF1">
    <property type="entry name" value="TRANSCRIPTIONAL ACTIVATOR PROTEIN LYSR"/>
    <property type="match status" value="1"/>
</dbReference>
<dbReference type="Proteomes" id="UP000238196">
    <property type="component" value="Unassembled WGS sequence"/>
</dbReference>
<gene>
    <name evidence="6" type="ORF">C4K68_08745</name>
</gene>
<dbReference type="InterPro" id="IPR036390">
    <property type="entry name" value="WH_DNA-bd_sf"/>
</dbReference>
<accession>A0A2S5KSP8</accession>
<keyword evidence="4" id="KW-0804">Transcription</keyword>
<dbReference type="GO" id="GO:0043565">
    <property type="term" value="F:sequence-specific DNA binding"/>
    <property type="evidence" value="ECO:0007669"/>
    <property type="project" value="TreeGrafter"/>
</dbReference>
<comment type="similarity">
    <text evidence="1">Belongs to the LysR transcriptional regulatory family.</text>
</comment>
<organism evidence="6 7">
    <name type="scientific">Proteobacteria bacterium 228</name>
    <dbReference type="NCBI Taxonomy" id="2083153"/>
    <lineage>
        <taxon>Bacteria</taxon>
        <taxon>Pseudomonadati</taxon>
        <taxon>Pseudomonadota</taxon>
    </lineage>
</organism>
<dbReference type="GO" id="GO:0003700">
    <property type="term" value="F:DNA-binding transcription factor activity"/>
    <property type="evidence" value="ECO:0007669"/>
    <property type="project" value="InterPro"/>
</dbReference>
<dbReference type="InterPro" id="IPR000847">
    <property type="entry name" value="LysR_HTH_N"/>
</dbReference>
<protein>
    <submittedName>
        <fullName evidence="6">LysR family transcriptional regulator</fullName>
    </submittedName>
</protein>
<evidence type="ECO:0000256" key="3">
    <source>
        <dbReference type="ARBA" id="ARBA00023125"/>
    </source>
</evidence>
<keyword evidence="2" id="KW-0805">Transcription regulation</keyword>
<dbReference type="PANTHER" id="PTHR30427">
    <property type="entry name" value="TRANSCRIPTIONAL ACTIVATOR PROTEIN LYSR"/>
    <property type="match status" value="1"/>
</dbReference>
<dbReference type="PROSITE" id="PS50931">
    <property type="entry name" value="HTH_LYSR"/>
    <property type="match status" value="1"/>
</dbReference>
<dbReference type="Gene3D" id="1.10.10.10">
    <property type="entry name" value="Winged helix-like DNA-binding domain superfamily/Winged helix DNA-binding domain"/>
    <property type="match status" value="1"/>
</dbReference>
<dbReference type="EMBL" id="PRLP01000026">
    <property type="protein sequence ID" value="PPC77743.1"/>
    <property type="molecule type" value="Genomic_DNA"/>
</dbReference>
<dbReference type="InterPro" id="IPR036388">
    <property type="entry name" value="WH-like_DNA-bd_sf"/>
</dbReference>
<evidence type="ECO:0000256" key="4">
    <source>
        <dbReference type="ARBA" id="ARBA00023163"/>
    </source>
</evidence>
<keyword evidence="3" id="KW-0238">DNA-binding</keyword>
<dbReference type="SUPFAM" id="SSF53850">
    <property type="entry name" value="Periplasmic binding protein-like II"/>
    <property type="match status" value="1"/>
</dbReference>
<dbReference type="InterPro" id="IPR005119">
    <property type="entry name" value="LysR_subst-bd"/>
</dbReference>
<evidence type="ECO:0000313" key="6">
    <source>
        <dbReference type="EMBL" id="PPC77743.1"/>
    </source>
</evidence>
<dbReference type="GO" id="GO:0010628">
    <property type="term" value="P:positive regulation of gene expression"/>
    <property type="evidence" value="ECO:0007669"/>
    <property type="project" value="TreeGrafter"/>
</dbReference>
<feature type="domain" description="HTH lysR-type" evidence="5">
    <location>
        <begin position="2"/>
        <end position="59"/>
    </location>
</feature>
<evidence type="ECO:0000256" key="1">
    <source>
        <dbReference type="ARBA" id="ARBA00009437"/>
    </source>
</evidence>
<dbReference type="Gene3D" id="3.40.190.10">
    <property type="entry name" value="Periplasmic binding protein-like II"/>
    <property type="match status" value="2"/>
</dbReference>
<dbReference type="OrthoDB" id="8849678at2"/>
<sequence>MIQFRQVEAFRCLMVTGTTVGAARQMNVTQPAISRLIADLETDLGFRLFTRTKGRLEPTNAAVRFYKAVEENFLGLERLRQVANNIRNHAPESMSVACSPVLSTSLLPMVLKEFVQSDPEVTIHVVSCNTSEILLKLQDLKVDLALCPAFPPIAGIEQIHLMDLGMLCAMPPGHRLASKDKIYPEDLEDETLIGWLPIGPRAYDMEQATLDKAKVKTRYSIKTHSSHTRYAMVAHGLGISVVEPFAARIWQPNDVVVRPFISDIRYRYVLAYPSSAKRSELMADFQDAALRAIHAYDFRVEGYDNWTVLT</sequence>
<dbReference type="PRINTS" id="PR00039">
    <property type="entry name" value="HTHLYSR"/>
</dbReference>
<evidence type="ECO:0000259" key="5">
    <source>
        <dbReference type="PROSITE" id="PS50931"/>
    </source>
</evidence>
<reference evidence="6 7" key="1">
    <citation type="submission" date="2018-02" db="EMBL/GenBank/DDBJ databases">
        <title>novel marine gammaproteobacteria from coastal saline agro ecosystem.</title>
        <authorList>
            <person name="Krishnan R."/>
            <person name="Ramesh Kumar N."/>
        </authorList>
    </citation>
    <scope>NUCLEOTIDE SEQUENCE [LARGE SCALE GENOMIC DNA]</scope>
    <source>
        <strain evidence="6 7">228</strain>
    </source>
</reference>
<evidence type="ECO:0000256" key="2">
    <source>
        <dbReference type="ARBA" id="ARBA00023015"/>
    </source>
</evidence>
<evidence type="ECO:0000313" key="7">
    <source>
        <dbReference type="Proteomes" id="UP000238196"/>
    </source>
</evidence>
<dbReference type="Pfam" id="PF00126">
    <property type="entry name" value="HTH_1"/>
    <property type="match status" value="1"/>
</dbReference>
<name>A0A2S5KSP8_9PROT</name>
<comment type="caution">
    <text evidence="6">The sequence shown here is derived from an EMBL/GenBank/DDBJ whole genome shotgun (WGS) entry which is preliminary data.</text>
</comment>
<dbReference type="AlphaFoldDB" id="A0A2S5KSP8"/>
<dbReference type="SUPFAM" id="SSF46785">
    <property type="entry name" value="Winged helix' DNA-binding domain"/>
    <property type="match status" value="1"/>
</dbReference>
<proteinExistence type="inferred from homology"/>
<dbReference type="Pfam" id="PF03466">
    <property type="entry name" value="LysR_substrate"/>
    <property type="match status" value="1"/>
</dbReference>